<dbReference type="Pfam" id="PF00989">
    <property type="entry name" value="PAS"/>
    <property type="match status" value="1"/>
</dbReference>
<reference evidence="2" key="1">
    <citation type="submission" date="2022-01" db="EMBL/GenBank/DDBJ databases">
        <authorList>
            <person name="Jo J.-H."/>
            <person name="Im W.-T."/>
        </authorList>
    </citation>
    <scope>NUCLEOTIDE SEQUENCE</scope>
    <source>
        <strain evidence="2">XY25</strain>
    </source>
</reference>
<proteinExistence type="predicted"/>
<dbReference type="SMART" id="SM00091">
    <property type="entry name" value="PAS"/>
    <property type="match status" value="1"/>
</dbReference>
<dbReference type="Proteomes" id="UP001165384">
    <property type="component" value="Unassembled WGS sequence"/>
</dbReference>
<evidence type="ECO:0000313" key="2">
    <source>
        <dbReference type="EMBL" id="MCG2576128.1"/>
    </source>
</evidence>
<accession>A0ABS9JZ07</accession>
<dbReference type="InterPro" id="IPR035965">
    <property type="entry name" value="PAS-like_dom_sf"/>
</dbReference>
<dbReference type="SUPFAM" id="SSF55781">
    <property type="entry name" value="GAF domain-like"/>
    <property type="match status" value="1"/>
</dbReference>
<comment type="caution">
    <text evidence="2">The sequence shown here is derived from an EMBL/GenBank/DDBJ whole genome shotgun (WGS) entry which is preliminary data.</text>
</comment>
<dbReference type="InterPro" id="IPR013767">
    <property type="entry name" value="PAS_fold"/>
</dbReference>
<organism evidence="2 3">
    <name type="scientific">Dechloromonas hankyongensis</name>
    <dbReference type="NCBI Taxonomy" id="2908002"/>
    <lineage>
        <taxon>Bacteria</taxon>
        <taxon>Pseudomonadati</taxon>
        <taxon>Pseudomonadota</taxon>
        <taxon>Betaproteobacteria</taxon>
        <taxon>Rhodocyclales</taxon>
        <taxon>Azonexaceae</taxon>
        <taxon>Dechloromonas</taxon>
    </lineage>
</organism>
<dbReference type="SUPFAM" id="SSF55785">
    <property type="entry name" value="PYP-like sensor domain (PAS domain)"/>
    <property type="match status" value="1"/>
</dbReference>
<dbReference type="Pfam" id="PF01590">
    <property type="entry name" value="GAF"/>
    <property type="match status" value="1"/>
</dbReference>
<name>A0ABS9JZ07_9RHOO</name>
<dbReference type="NCBIfam" id="TIGR00229">
    <property type="entry name" value="sensory_box"/>
    <property type="match status" value="1"/>
</dbReference>
<dbReference type="PROSITE" id="PS50112">
    <property type="entry name" value="PAS"/>
    <property type="match status" value="1"/>
</dbReference>
<dbReference type="InterPro" id="IPR003018">
    <property type="entry name" value="GAF"/>
</dbReference>
<gene>
    <name evidence="2" type="ORF">LZ012_03855</name>
</gene>
<dbReference type="SMART" id="SM00065">
    <property type="entry name" value="GAF"/>
    <property type="match status" value="1"/>
</dbReference>
<dbReference type="InterPro" id="IPR029016">
    <property type="entry name" value="GAF-like_dom_sf"/>
</dbReference>
<evidence type="ECO:0000259" key="1">
    <source>
        <dbReference type="PROSITE" id="PS50112"/>
    </source>
</evidence>
<protein>
    <submittedName>
        <fullName evidence="2">PAS domain S-box protein</fullName>
    </submittedName>
</protein>
<dbReference type="EMBL" id="JAKLTN010000001">
    <property type="protein sequence ID" value="MCG2576128.1"/>
    <property type="molecule type" value="Genomic_DNA"/>
</dbReference>
<keyword evidence="3" id="KW-1185">Reference proteome</keyword>
<feature type="domain" description="PAS" evidence="1">
    <location>
        <begin position="194"/>
        <end position="265"/>
    </location>
</feature>
<dbReference type="InterPro" id="IPR000014">
    <property type="entry name" value="PAS"/>
</dbReference>
<dbReference type="Gene3D" id="3.30.450.20">
    <property type="entry name" value="PAS domain"/>
    <property type="match status" value="1"/>
</dbReference>
<dbReference type="Gene3D" id="3.30.450.40">
    <property type="match status" value="1"/>
</dbReference>
<dbReference type="CDD" id="cd00130">
    <property type="entry name" value="PAS"/>
    <property type="match status" value="1"/>
</dbReference>
<evidence type="ECO:0000313" key="3">
    <source>
        <dbReference type="Proteomes" id="UP001165384"/>
    </source>
</evidence>
<sequence>MMENSSDLVAGTALMSADDLQQGIASLSRGAYFREASLDMMLSILTESAATTCGVERASIWALTDDQRELRCLELFERSAGKHSSGNTIDAIGHPAYFRALREGSCIAVDDVYVHPLTAEFVSYYLPRHRITALLATPIHIRGELQGVFCLEQVGTRQPWASAHRLFAQAVANLVAMALVEYEAEEAKRQALVAREQLRAVINASQDAMLLADGHSGEILDVNRQAEALTGRTREELLGRHYGSLYAAEQQKTVAGEVLRMLAGRTGASLLAAEVQRSDGRKIPVSVSAKGTELSDGRCLALSVLRAA</sequence>
<dbReference type="RefSeq" id="WP_275707734.1">
    <property type="nucleotide sequence ID" value="NZ_JAKLTN010000001.1"/>
</dbReference>